<feature type="transmembrane region" description="Helical" evidence="1">
    <location>
        <begin position="14"/>
        <end position="36"/>
    </location>
</feature>
<evidence type="ECO:0000313" key="4">
    <source>
        <dbReference type="Proteomes" id="UP000294902"/>
    </source>
</evidence>
<keyword evidence="1" id="KW-0812">Transmembrane</keyword>
<reference evidence="3 4" key="1">
    <citation type="submission" date="2019-03" db="EMBL/GenBank/DDBJ databases">
        <title>Genomic Encyclopedia of Type Strains, Phase IV (KMG-IV): sequencing the most valuable type-strain genomes for metagenomic binning, comparative biology and taxonomic classification.</title>
        <authorList>
            <person name="Goeker M."/>
        </authorList>
    </citation>
    <scope>NUCLEOTIDE SEQUENCE [LARGE SCALE GENOMIC DNA]</scope>
    <source>
        <strain evidence="3 4">DSM 24629</strain>
    </source>
</reference>
<dbReference type="RefSeq" id="WP_132249819.1">
    <property type="nucleotide sequence ID" value="NZ_SMAL01000001.1"/>
</dbReference>
<dbReference type="Proteomes" id="UP000294902">
    <property type="component" value="Unassembled WGS sequence"/>
</dbReference>
<name>A0A4V6NZV3_9FIRM</name>
<dbReference type="EMBL" id="SMAL01000001">
    <property type="protein sequence ID" value="TCT17159.1"/>
    <property type="molecule type" value="Genomic_DNA"/>
</dbReference>
<sequence length="205" mass="22058">MNGKMDQDHLKKRAILRTVGPIVLIIGIIFLIIGIADFFSVPKSPFGGSISQTPFGGSNDFFSSTQNFGGGPDLFWCFFIAFPLIAIGIGMTSAGYMGAMARYQANEIAPVGKDVFNYMADGTSEGVKNISKAIHSGVTESKNGIRKNEISKNVKCTHCSTPNTDNAKFCNNCGQKIRLISTCYSCGQENDVNAKFCNHCGSSLI</sequence>
<evidence type="ECO:0000259" key="2">
    <source>
        <dbReference type="Pfam" id="PF12773"/>
    </source>
</evidence>
<evidence type="ECO:0000256" key="1">
    <source>
        <dbReference type="SAM" id="Phobius"/>
    </source>
</evidence>
<protein>
    <submittedName>
        <fullName evidence="3">Double zinc ribbon protein</fullName>
    </submittedName>
</protein>
<accession>A0A4V6NZV3</accession>
<keyword evidence="1" id="KW-1133">Transmembrane helix</keyword>
<dbReference type="InterPro" id="IPR025874">
    <property type="entry name" value="DZR"/>
</dbReference>
<keyword evidence="1" id="KW-0472">Membrane</keyword>
<gene>
    <name evidence="3" type="ORF">EDC18_101457</name>
</gene>
<feature type="domain" description="DZANK-type" evidence="2">
    <location>
        <begin position="156"/>
        <end position="201"/>
    </location>
</feature>
<evidence type="ECO:0000313" key="3">
    <source>
        <dbReference type="EMBL" id="TCT17159.1"/>
    </source>
</evidence>
<comment type="caution">
    <text evidence="3">The sequence shown here is derived from an EMBL/GenBank/DDBJ whole genome shotgun (WGS) entry which is preliminary data.</text>
</comment>
<dbReference type="OrthoDB" id="9788304at2"/>
<dbReference type="AlphaFoldDB" id="A0A4V6NZV3"/>
<feature type="transmembrane region" description="Helical" evidence="1">
    <location>
        <begin position="73"/>
        <end position="96"/>
    </location>
</feature>
<proteinExistence type="predicted"/>
<keyword evidence="4" id="KW-1185">Reference proteome</keyword>
<organism evidence="3 4">
    <name type="scientific">Natranaerovirga pectinivora</name>
    <dbReference type="NCBI Taxonomy" id="682400"/>
    <lineage>
        <taxon>Bacteria</taxon>
        <taxon>Bacillati</taxon>
        <taxon>Bacillota</taxon>
        <taxon>Clostridia</taxon>
        <taxon>Lachnospirales</taxon>
        <taxon>Natranaerovirgaceae</taxon>
        <taxon>Natranaerovirga</taxon>
    </lineage>
</organism>
<dbReference type="Pfam" id="PF12773">
    <property type="entry name" value="DZR"/>
    <property type="match status" value="1"/>
</dbReference>